<dbReference type="PROSITE" id="PS51257">
    <property type="entry name" value="PROKAR_LIPOPROTEIN"/>
    <property type="match status" value="1"/>
</dbReference>
<evidence type="ECO:0000313" key="1">
    <source>
        <dbReference type="EMBL" id="TQJ03143.1"/>
    </source>
</evidence>
<accession>A0A542DJ76</accession>
<evidence type="ECO:0000313" key="2">
    <source>
        <dbReference type="Proteomes" id="UP000320876"/>
    </source>
</evidence>
<organism evidence="1 2">
    <name type="scientific">Amycolatopsis cihanbeyliensis</name>
    <dbReference type="NCBI Taxonomy" id="1128664"/>
    <lineage>
        <taxon>Bacteria</taxon>
        <taxon>Bacillati</taxon>
        <taxon>Actinomycetota</taxon>
        <taxon>Actinomycetes</taxon>
        <taxon>Pseudonocardiales</taxon>
        <taxon>Pseudonocardiaceae</taxon>
        <taxon>Amycolatopsis</taxon>
    </lineage>
</organism>
<gene>
    <name evidence="1" type="ORF">FB471_2893</name>
</gene>
<proteinExistence type="predicted"/>
<reference evidence="1 2" key="1">
    <citation type="submission" date="2019-06" db="EMBL/GenBank/DDBJ databases">
        <title>Sequencing the genomes of 1000 actinobacteria strains.</title>
        <authorList>
            <person name="Klenk H.-P."/>
        </authorList>
    </citation>
    <scope>NUCLEOTIDE SEQUENCE [LARGE SCALE GENOMIC DNA]</scope>
    <source>
        <strain evidence="1 2">DSM 45679</strain>
    </source>
</reference>
<protein>
    <recommendedName>
        <fullName evidence="3">Lipoprotein</fullName>
    </recommendedName>
</protein>
<sequence>MTVRTMPRRHHHRLAGTVACLVLAGGMTTGCGSELTATAIPDGDDAAAYVSAKFADTLTTLSEDFQGIEDRASTTDKYARVDDQWMDSTITAVQVGRPPARVSKNHSNKDSTEYLDVFHPAGSPVEYLLLGPAYESLAPTPWVSTPHTGGQYGPCAWEGYRDVCAMLSAVDQAVEQGDATKQAKSLPGGAVELIAEVPLGVFLENRVIIFPDRLLKKVTEKMKSEVIDTRIGLDGAGKLRTIEMNGTVTGESRFEVRMKYQVQQEPPTETDLPKVPEKDKVTVLPDRAAVRDFYDRMGELQEGG</sequence>
<dbReference type="Proteomes" id="UP000320876">
    <property type="component" value="Unassembled WGS sequence"/>
</dbReference>
<keyword evidence="2" id="KW-1185">Reference proteome</keyword>
<dbReference type="EMBL" id="VFML01000001">
    <property type="protein sequence ID" value="TQJ03143.1"/>
    <property type="molecule type" value="Genomic_DNA"/>
</dbReference>
<dbReference type="AlphaFoldDB" id="A0A542DJ76"/>
<evidence type="ECO:0008006" key="3">
    <source>
        <dbReference type="Google" id="ProtNLM"/>
    </source>
</evidence>
<dbReference type="RefSeq" id="WP_246076404.1">
    <property type="nucleotide sequence ID" value="NZ_VFML01000001.1"/>
</dbReference>
<comment type="caution">
    <text evidence="1">The sequence shown here is derived from an EMBL/GenBank/DDBJ whole genome shotgun (WGS) entry which is preliminary data.</text>
</comment>
<name>A0A542DJ76_AMYCI</name>